<dbReference type="EMBL" id="HBUF01352033">
    <property type="protein sequence ID" value="CAG6714651.1"/>
    <property type="molecule type" value="Transcribed_RNA"/>
</dbReference>
<evidence type="ECO:0000313" key="1">
    <source>
        <dbReference type="EMBL" id="CAG6714651.1"/>
    </source>
</evidence>
<proteinExistence type="predicted"/>
<protein>
    <submittedName>
        <fullName evidence="1">Uncharacterized protein</fullName>
    </submittedName>
</protein>
<dbReference type="EMBL" id="HBUF01352035">
    <property type="protein sequence ID" value="CAG6714652.1"/>
    <property type="molecule type" value="Transcribed_RNA"/>
</dbReference>
<dbReference type="AlphaFoldDB" id="A0A8D8UWK4"/>
<name>A0A8D8UWK4_9HEMI</name>
<reference evidence="1" key="1">
    <citation type="submission" date="2021-05" db="EMBL/GenBank/DDBJ databases">
        <authorList>
            <person name="Alioto T."/>
            <person name="Alioto T."/>
            <person name="Gomez Garrido J."/>
        </authorList>
    </citation>
    <scope>NUCLEOTIDE SEQUENCE</scope>
</reference>
<organism evidence="1">
    <name type="scientific">Cacopsylla melanoneura</name>
    <dbReference type="NCBI Taxonomy" id="428564"/>
    <lineage>
        <taxon>Eukaryota</taxon>
        <taxon>Metazoa</taxon>
        <taxon>Ecdysozoa</taxon>
        <taxon>Arthropoda</taxon>
        <taxon>Hexapoda</taxon>
        <taxon>Insecta</taxon>
        <taxon>Pterygota</taxon>
        <taxon>Neoptera</taxon>
        <taxon>Paraneoptera</taxon>
        <taxon>Hemiptera</taxon>
        <taxon>Sternorrhyncha</taxon>
        <taxon>Psylloidea</taxon>
        <taxon>Psyllidae</taxon>
        <taxon>Psyllinae</taxon>
        <taxon>Cacopsylla</taxon>
    </lineage>
</organism>
<accession>A0A8D8UWK4</accession>
<sequence length="113" mass="12761">MTPLVVCPLRRDSWTPALHLDYSRLRAKRHSKLVDISGVVVYSLRFHPCLLLTTEDISYSSGSLLGFTHASSIASTMRRSPSLLSRMFGAKPPSSHTELIFWTKLIFFHTNQA</sequence>